<protein>
    <submittedName>
        <fullName evidence="3">Epimerase</fullName>
    </submittedName>
</protein>
<dbReference type="CDD" id="cd05266">
    <property type="entry name" value="SDR_a4"/>
    <property type="match status" value="1"/>
</dbReference>
<dbReference type="STRING" id="69395.AQ619_12320"/>
<organism evidence="3 4">
    <name type="scientific">Caulobacter henricii</name>
    <dbReference type="NCBI Taxonomy" id="69395"/>
    <lineage>
        <taxon>Bacteria</taxon>
        <taxon>Pseudomonadati</taxon>
        <taxon>Pseudomonadota</taxon>
        <taxon>Alphaproteobacteria</taxon>
        <taxon>Caulobacterales</taxon>
        <taxon>Caulobacteraceae</taxon>
        <taxon>Caulobacter</taxon>
    </lineage>
</organism>
<keyword evidence="1" id="KW-0520">NAD</keyword>
<dbReference type="InterPro" id="IPR036291">
    <property type="entry name" value="NAD(P)-bd_dom_sf"/>
</dbReference>
<name>A0A0P0P0V8_9CAUL</name>
<evidence type="ECO:0000313" key="3">
    <source>
        <dbReference type="EMBL" id="ALL14063.1"/>
    </source>
</evidence>
<accession>A0A0P0P0V8</accession>
<dbReference type="AlphaFoldDB" id="A0A0P0P0V8"/>
<dbReference type="Pfam" id="PF01370">
    <property type="entry name" value="Epimerase"/>
    <property type="match status" value="1"/>
</dbReference>
<keyword evidence="4" id="KW-1185">Reference proteome</keyword>
<gene>
    <name evidence="3" type="ORF">AQ619_12320</name>
</gene>
<dbReference type="InterPro" id="IPR001509">
    <property type="entry name" value="Epimerase_deHydtase"/>
</dbReference>
<dbReference type="EMBL" id="CP013002">
    <property type="protein sequence ID" value="ALL14063.1"/>
    <property type="molecule type" value="Genomic_DNA"/>
</dbReference>
<dbReference type="KEGG" id="chq:AQ619_12320"/>
<dbReference type="Gene3D" id="3.40.50.720">
    <property type="entry name" value="NAD(P)-binding Rossmann-like Domain"/>
    <property type="match status" value="1"/>
</dbReference>
<evidence type="ECO:0000256" key="1">
    <source>
        <dbReference type="ARBA" id="ARBA00023027"/>
    </source>
</evidence>
<dbReference type="Proteomes" id="UP000056905">
    <property type="component" value="Chromosome"/>
</dbReference>
<dbReference type="RefSeq" id="WP_062147953.1">
    <property type="nucleotide sequence ID" value="NZ_CP013002.1"/>
</dbReference>
<proteinExistence type="predicted"/>
<reference evidence="3 4" key="1">
    <citation type="submission" date="2015-10" db="EMBL/GenBank/DDBJ databases">
        <title>Conservation of the essential genome among Caulobacter and Brevundimonas species.</title>
        <authorList>
            <person name="Scott D."/>
            <person name="Ely B."/>
        </authorList>
    </citation>
    <scope>NUCLEOTIDE SEQUENCE [LARGE SCALE GENOMIC DNA]</scope>
    <source>
        <strain evidence="3 4">CB4</strain>
    </source>
</reference>
<sequence>MRLFVFGLGYVGAAFGQALQARGWDIAATARSPEQAAKLRAAGIEPADPDDRDAMAAALSGAKAVLVTAPPGESGCAALESVIPALAQSGAFPDWIGYLSTTGVYGDFEGRWVFETSPLKAQSVEGARRVGAERDWRQVGRGMGLTVTTFRLPGIYGPGRSALDRLRAGEGRRIVKPGQVFSRIHLDDIVSGLLASLDQPRAGGIYNLCDDEPAPPQDVIEYAAKLLGIAVPPDLPFNALGLSPATRRFYAENKRVSNARAKAELGWRPKYPTYREGLRAILEREA</sequence>
<feature type="domain" description="NAD-dependent epimerase/dehydratase" evidence="2">
    <location>
        <begin position="8"/>
        <end position="209"/>
    </location>
</feature>
<dbReference type="PANTHER" id="PTHR43574">
    <property type="entry name" value="EPIMERASE-RELATED"/>
    <property type="match status" value="1"/>
</dbReference>
<evidence type="ECO:0000313" key="4">
    <source>
        <dbReference type="Proteomes" id="UP000056905"/>
    </source>
</evidence>
<evidence type="ECO:0000259" key="2">
    <source>
        <dbReference type="Pfam" id="PF01370"/>
    </source>
</evidence>
<dbReference type="OrthoDB" id="9808276at2"/>
<dbReference type="SUPFAM" id="SSF51735">
    <property type="entry name" value="NAD(P)-binding Rossmann-fold domains"/>
    <property type="match status" value="1"/>
</dbReference>